<evidence type="ECO:0000313" key="1">
    <source>
        <dbReference type="EMBL" id="OMO82638.1"/>
    </source>
</evidence>
<comment type="caution">
    <text evidence="1">The sequence shown here is derived from an EMBL/GenBank/DDBJ whole genome shotgun (WGS) entry which is preliminary data.</text>
</comment>
<protein>
    <submittedName>
        <fullName evidence="1">Uncharacterized protein</fullName>
    </submittedName>
</protein>
<evidence type="ECO:0000313" key="2">
    <source>
        <dbReference type="Proteomes" id="UP000188268"/>
    </source>
</evidence>
<accession>A0A1R3IJ67</accession>
<dbReference type="AlphaFoldDB" id="A0A1R3IJ67"/>
<gene>
    <name evidence="1" type="ORF">CCACVL1_11844</name>
</gene>
<proteinExistence type="predicted"/>
<reference evidence="1 2" key="1">
    <citation type="submission" date="2013-09" db="EMBL/GenBank/DDBJ databases">
        <title>Corchorus capsularis genome sequencing.</title>
        <authorList>
            <person name="Alam M."/>
            <person name="Haque M.S."/>
            <person name="Islam M.S."/>
            <person name="Emdad E.M."/>
            <person name="Islam M.M."/>
            <person name="Ahmed B."/>
            <person name="Halim A."/>
            <person name="Hossen Q.M.M."/>
            <person name="Hossain M.Z."/>
            <person name="Ahmed R."/>
            <person name="Khan M.M."/>
            <person name="Islam R."/>
            <person name="Rashid M.M."/>
            <person name="Khan S.A."/>
            <person name="Rahman M.S."/>
            <person name="Alam M."/>
        </authorList>
    </citation>
    <scope>NUCLEOTIDE SEQUENCE [LARGE SCALE GENOMIC DNA]</scope>
    <source>
        <strain evidence="2">cv. CVL-1</strain>
        <tissue evidence="1">Whole seedling</tissue>
    </source>
</reference>
<sequence>MAEGNAKKRNGPDVYIKPWITMNAMMYVGDQSAPWWQPTV</sequence>
<dbReference type="Gramene" id="OMO82638">
    <property type="protein sequence ID" value="OMO82638"/>
    <property type="gene ID" value="CCACVL1_11844"/>
</dbReference>
<dbReference type="Proteomes" id="UP000188268">
    <property type="component" value="Unassembled WGS sequence"/>
</dbReference>
<name>A0A1R3IJ67_COCAP</name>
<keyword evidence="2" id="KW-1185">Reference proteome</keyword>
<dbReference type="EMBL" id="AWWV01009975">
    <property type="protein sequence ID" value="OMO82638.1"/>
    <property type="molecule type" value="Genomic_DNA"/>
</dbReference>
<organism evidence="1 2">
    <name type="scientific">Corchorus capsularis</name>
    <name type="common">Jute</name>
    <dbReference type="NCBI Taxonomy" id="210143"/>
    <lineage>
        <taxon>Eukaryota</taxon>
        <taxon>Viridiplantae</taxon>
        <taxon>Streptophyta</taxon>
        <taxon>Embryophyta</taxon>
        <taxon>Tracheophyta</taxon>
        <taxon>Spermatophyta</taxon>
        <taxon>Magnoliopsida</taxon>
        <taxon>eudicotyledons</taxon>
        <taxon>Gunneridae</taxon>
        <taxon>Pentapetalae</taxon>
        <taxon>rosids</taxon>
        <taxon>malvids</taxon>
        <taxon>Malvales</taxon>
        <taxon>Malvaceae</taxon>
        <taxon>Grewioideae</taxon>
        <taxon>Apeibeae</taxon>
        <taxon>Corchorus</taxon>
    </lineage>
</organism>